<evidence type="ECO:0000313" key="2">
    <source>
        <dbReference type="EMBL" id="KAJ9490398.1"/>
    </source>
</evidence>
<feature type="region of interest" description="Disordered" evidence="1">
    <location>
        <begin position="1"/>
        <end position="68"/>
    </location>
</feature>
<protein>
    <submittedName>
        <fullName evidence="2">Uncharacterized protein</fullName>
    </submittedName>
</protein>
<reference evidence="2" key="1">
    <citation type="submission" date="2015-06" db="EMBL/GenBank/DDBJ databases">
        <authorList>
            <person name="Nguyen H."/>
        </authorList>
    </citation>
    <scope>NUCLEOTIDE SEQUENCE</scope>
    <source>
        <strain evidence="2">DAOM 180753</strain>
    </source>
</reference>
<dbReference type="GO" id="GO:0080008">
    <property type="term" value="C:Cul4-RING E3 ubiquitin ligase complex"/>
    <property type="evidence" value="ECO:0007669"/>
    <property type="project" value="TreeGrafter"/>
</dbReference>
<accession>A0AAI9TPF1</accession>
<dbReference type="AlphaFoldDB" id="A0AAI9TPF1"/>
<dbReference type="SUPFAM" id="SSF82171">
    <property type="entry name" value="DPP6 N-terminal domain-like"/>
    <property type="match status" value="1"/>
</dbReference>
<dbReference type="EMBL" id="LACB01000057">
    <property type="protein sequence ID" value="KAJ9490398.1"/>
    <property type="molecule type" value="Genomic_DNA"/>
</dbReference>
<reference evidence="2" key="2">
    <citation type="journal article" date="2016" name="Fungal Biol.">
        <title>Ochratoxin A production by Penicillium thymicola.</title>
        <authorList>
            <person name="Nguyen H.D.T."/>
            <person name="McMullin D.R."/>
            <person name="Ponomareva E."/>
            <person name="Riley R."/>
            <person name="Pomraning K.R."/>
            <person name="Baker S.E."/>
            <person name="Seifert K.A."/>
        </authorList>
    </citation>
    <scope>NUCLEOTIDE SEQUENCE</scope>
    <source>
        <strain evidence="2">DAOM 180753</strain>
    </source>
</reference>
<dbReference type="Proteomes" id="UP001227192">
    <property type="component" value="Unassembled WGS sequence"/>
</dbReference>
<dbReference type="GO" id="GO:0043161">
    <property type="term" value="P:proteasome-mediated ubiquitin-dependent protein catabolic process"/>
    <property type="evidence" value="ECO:0007669"/>
    <property type="project" value="TreeGrafter"/>
</dbReference>
<dbReference type="PANTHER" id="PTHR19847">
    <property type="entry name" value="DDB1- AND CUL4-ASSOCIATED FACTOR 11"/>
    <property type="match status" value="1"/>
</dbReference>
<comment type="caution">
    <text evidence="2">The sequence shown here is derived from an EMBL/GenBank/DDBJ whole genome shotgun (WGS) entry which is preliminary data.</text>
</comment>
<evidence type="ECO:0000313" key="3">
    <source>
        <dbReference type="Proteomes" id="UP001227192"/>
    </source>
</evidence>
<name>A0AAI9TPF1_PENTH</name>
<proteinExistence type="predicted"/>
<evidence type="ECO:0000256" key="1">
    <source>
        <dbReference type="SAM" id="MobiDB-lite"/>
    </source>
</evidence>
<gene>
    <name evidence="2" type="ORF">VN97_g2860</name>
</gene>
<organism evidence="2 3">
    <name type="scientific">Penicillium thymicola</name>
    <dbReference type="NCBI Taxonomy" id="293382"/>
    <lineage>
        <taxon>Eukaryota</taxon>
        <taxon>Fungi</taxon>
        <taxon>Dikarya</taxon>
        <taxon>Ascomycota</taxon>
        <taxon>Pezizomycotina</taxon>
        <taxon>Eurotiomycetes</taxon>
        <taxon>Eurotiomycetidae</taxon>
        <taxon>Eurotiales</taxon>
        <taxon>Aspergillaceae</taxon>
        <taxon>Penicillium</taxon>
    </lineage>
</organism>
<feature type="compositionally biased region" description="Basic and acidic residues" evidence="1">
    <location>
        <begin position="34"/>
        <end position="48"/>
    </location>
</feature>
<dbReference type="PANTHER" id="PTHR19847:SF7">
    <property type="entry name" value="DDB1- AND CUL4-ASSOCIATED FACTOR 11"/>
    <property type="match status" value="1"/>
</dbReference>
<keyword evidence="3" id="KW-1185">Reference proteome</keyword>
<dbReference type="InterPro" id="IPR051859">
    <property type="entry name" value="DCAF"/>
</dbReference>
<sequence length="400" mass="45604">MSSRAPDNGRESPRGSEGTWHPAREWLEEDGLDTEYHPALESSERDGAWEGNISDEDRQMGSGIASDNTHINIGNIQIELTADDSESEDPDDLNEGRTRVPASRLFELLASSGLQHILQANGWPTAMEEEQEQLENEEDGPSDEDFMPIFRNRLRAGWFPESAELPPVPNPEGKKLMGEGLFGTDQFYSDRLRQRKKHLATSLMWRELGIDTDGVRKRAGQSISQGLIPSSVADKIIHYNTRSYSGQFSDDGNFFFCCAQDFKVRMYDTSNPYDWKYYKTVDYPFGQWTITDATLSPDNRFLVYSSIRSQAYMATTDPEDDSDPMVLDLSTPPGQRRRRSWGGSHFGVCEVTLYLIFQWLTRSIFNRSGLFVSLEMDVRLSPARQKIRSSFMIWKHDSQS</sequence>